<accession>A0A8H6XBM1</accession>
<feature type="compositionally biased region" description="Low complexity" evidence="1">
    <location>
        <begin position="282"/>
        <end position="319"/>
    </location>
</feature>
<dbReference type="EMBL" id="JACAZI010000021">
    <property type="protein sequence ID" value="KAF7338313.1"/>
    <property type="molecule type" value="Genomic_DNA"/>
</dbReference>
<feature type="region of interest" description="Disordered" evidence="1">
    <location>
        <begin position="441"/>
        <end position="502"/>
    </location>
</feature>
<feature type="compositionally biased region" description="Polar residues" evidence="1">
    <location>
        <begin position="327"/>
        <end position="341"/>
    </location>
</feature>
<reference evidence="2" key="1">
    <citation type="submission" date="2020-05" db="EMBL/GenBank/DDBJ databases">
        <title>Mycena genomes resolve the evolution of fungal bioluminescence.</title>
        <authorList>
            <person name="Tsai I.J."/>
        </authorList>
    </citation>
    <scope>NUCLEOTIDE SEQUENCE</scope>
    <source>
        <strain evidence="2">CCC161011</strain>
    </source>
</reference>
<feature type="compositionally biased region" description="Polar residues" evidence="1">
    <location>
        <begin position="102"/>
        <end position="112"/>
    </location>
</feature>
<dbReference type="OrthoDB" id="2148418at2759"/>
<feature type="compositionally biased region" description="Low complexity" evidence="1">
    <location>
        <begin position="446"/>
        <end position="455"/>
    </location>
</feature>
<feature type="region of interest" description="Disordered" evidence="1">
    <location>
        <begin position="1"/>
        <end position="136"/>
    </location>
</feature>
<keyword evidence="3" id="KW-1185">Reference proteome</keyword>
<feature type="compositionally biased region" description="Low complexity" evidence="1">
    <location>
        <begin position="34"/>
        <end position="45"/>
    </location>
</feature>
<name>A0A8H6XBM1_9AGAR</name>
<feature type="region of interest" description="Disordered" evidence="1">
    <location>
        <begin position="157"/>
        <end position="382"/>
    </location>
</feature>
<feature type="compositionally biased region" description="Low complexity" evidence="1">
    <location>
        <begin position="224"/>
        <end position="240"/>
    </location>
</feature>
<sequence>MSEEDWEMKKRRERGERKQAKANSTPQTVLQRQLGSLSPGSASLLTQLLPSSRPSPVREQEEPQPAFSFSVFSANPARTTPVRVSSPVRASPERRAKPRSPNRVQFQASSLDDPNRTPARRIPMEQAVARGQISPQKGVQLLAKNVDAAVVSRTPIFHIPPQDSPARRVNVTVVPPSASQSKYQGMRFGSPTRGRSRERSGSVEPRPPWNASAATAGPSDLGASASKSRSSPSRSISAPIKKGKLPFPLTPSGSARPASIPEVDDKVLPPDTDAPAPPPASPLLGIIKVPKPYARPAAAAKPTDKNSNSKAAAASTHKAATAREPPSRTNKVTRTGSGSSSDDMKTGEAGPSSLKRKRIPSPTSQRPVVLLRQVPRSTAPKPVPVLAAPISVERPPSPAKRPPVSKFRMVDLHVRPDVESKPPEAEVHPVFEAVSEPELVSLDALRSPPVSSPVRPSEELTSDPAPHPPSLRKSVFPASVGPPQPLPTRRKVSREQPPAGSGVFAGMTAVALKALTSSNTTKNQKYLAAKLETEVVRKEGARPESPAVKIRTIAQREQDEKGMRRKERAARRARRSDDGFSENEGTSDAGDESPMDTDMDSSPVRRHRLGPGDEEEYETPKVNGAKRARADSMSEDGQAEKKRVKWQRGLSTAVYLDEVEPRPNARPKENLVKKGCLAPTAKAIRLDPLGNHPHAESPLKDLVEENIVVKKFVYDNDEPVLPVVVVKNTRSKTKKKS</sequence>
<evidence type="ECO:0000313" key="2">
    <source>
        <dbReference type="EMBL" id="KAF7338313.1"/>
    </source>
</evidence>
<feature type="compositionally biased region" description="Basic residues" evidence="1">
    <location>
        <begin position="563"/>
        <end position="574"/>
    </location>
</feature>
<comment type="caution">
    <text evidence="2">The sequence shown here is derived from an EMBL/GenBank/DDBJ whole genome shotgun (WGS) entry which is preliminary data.</text>
</comment>
<feature type="region of interest" description="Disordered" evidence="1">
    <location>
        <begin position="537"/>
        <end position="645"/>
    </location>
</feature>
<feature type="compositionally biased region" description="Polar residues" evidence="1">
    <location>
        <begin position="21"/>
        <end position="33"/>
    </location>
</feature>
<gene>
    <name evidence="2" type="ORF">MVEN_02056700</name>
</gene>
<evidence type="ECO:0000256" key="1">
    <source>
        <dbReference type="SAM" id="MobiDB-lite"/>
    </source>
</evidence>
<evidence type="ECO:0000313" key="3">
    <source>
        <dbReference type="Proteomes" id="UP000620124"/>
    </source>
</evidence>
<protein>
    <submittedName>
        <fullName evidence="2">C3H1-type domain-containing protein</fullName>
    </submittedName>
</protein>
<dbReference type="Proteomes" id="UP000620124">
    <property type="component" value="Unassembled WGS sequence"/>
</dbReference>
<feature type="compositionally biased region" description="Basic and acidic residues" evidence="1">
    <location>
        <begin position="7"/>
        <end position="19"/>
    </location>
</feature>
<feature type="compositionally biased region" description="Acidic residues" evidence="1">
    <location>
        <begin position="589"/>
        <end position="599"/>
    </location>
</feature>
<organism evidence="2 3">
    <name type="scientific">Mycena venus</name>
    <dbReference type="NCBI Taxonomy" id="2733690"/>
    <lineage>
        <taxon>Eukaryota</taxon>
        <taxon>Fungi</taxon>
        <taxon>Dikarya</taxon>
        <taxon>Basidiomycota</taxon>
        <taxon>Agaricomycotina</taxon>
        <taxon>Agaricomycetes</taxon>
        <taxon>Agaricomycetidae</taxon>
        <taxon>Agaricales</taxon>
        <taxon>Marasmiineae</taxon>
        <taxon>Mycenaceae</taxon>
        <taxon>Mycena</taxon>
    </lineage>
</organism>
<proteinExistence type="predicted"/>
<dbReference type="AlphaFoldDB" id="A0A8H6XBM1"/>